<evidence type="ECO:0000313" key="2">
    <source>
        <dbReference type="Proteomes" id="UP000039021"/>
    </source>
</evidence>
<protein>
    <submittedName>
        <fullName evidence="1">Uncharacterized protein</fullName>
    </submittedName>
</protein>
<accession>A0A916LEA3</accession>
<proteinExistence type="predicted"/>
<name>A0A916LEA3_MYCTX</name>
<dbReference type="AlphaFoldDB" id="A0A916LEA3"/>
<dbReference type="EMBL" id="CSBK01001908">
    <property type="protein sequence ID" value="COZ28917.1"/>
    <property type="molecule type" value="Genomic_DNA"/>
</dbReference>
<evidence type="ECO:0000313" key="1">
    <source>
        <dbReference type="EMBL" id="COZ28917.1"/>
    </source>
</evidence>
<gene>
    <name evidence="1" type="ORF">ERS007739_03593</name>
</gene>
<comment type="caution">
    <text evidence="1">The sequence shown here is derived from an EMBL/GenBank/DDBJ whole genome shotgun (WGS) entry which is preliminary data.</text>
</comment>
<organism evidence="1 2">
    <name type="scientific">Mycobacterium tuberculosis</name>
    <dbReference type="NCBI Taxonomy" id="1773"/>
    <lineage>
        <taxon>Bacteria</taxon>
        <taxon>Bacillati</taxon>
        <taxon>Actinomycetota</taxon>
        <taxon>Actinomycetes</taxon>
        <taxon>Mycobacteriales</taxon>
        <taxon>Mycobacteriaceae</taxon>
        <taxon>Mycobacterium</taxon>
        <taxon>Mycobacterium tuberculosis complex</taxon>
    </lineage>
</organism>
<sequence length="51" mass="5392">MRNTAIPTATGTANTRAVIELNAVTMNKSRTPNASCSSSDVSNWVLVKKLA</sequence>
<dbReference type="Proteomes" id="UP000039021">
    <property type="component" value="Unassembled WGS sequence"/>
</dbReference>
<reference evidence="2" key="1">
    <citation type="submission" date="2015-03" db="EMBL/GenBank/DDBJ databases">
        <authorList>
            <consortium name="Pathogen Informatics"/>
        </authorList>
    </citation>
    <scope>NUCLEOTIDE SEQUENCE [LARGE SCALE GENOMIC DNA]</scope>
    <source>
        <strain evidence="2">N09902308</strain>
    </source>
</reference>